<evidence type="ECO:0000259" key="1">
    <source>
        <dbReference type="Pfam" id="PF00534"/>
    </source>
</evidence>
<evidence type="ECO:0000259" key="2">
    <source>
        <dbReference type="Pfam" id="PF13439"/>
    </source>
</evidence>
<dbReference type="EMBL" id="JAUSVF010000001">
    <property type="protein sequence ID" value="MDQ0319707.1"/>
    <property type="molecule type" value="Genomic_DNA"/>
</dbReference>
<protein>
    <submittedName>
        <fullName evidence="3">Glycosyltransferase involved in cell wall biosynthesis</fullName>
    </submittedName>
</protein>
<dbReference type="InterPro" id="IPR028098">
    <property type="entry name" value="Glyco_trans_4-like_N"/>
</dbReference>
<accession>A0ABU0BN77</accession>
<dbReference type="Gene3D" id="3.40.50.2000">
    <property type="entry name" value="Glycogen Phosphorylase B"/>
    <property type="match status" value="2"/>
</dbReference>
<name>A0ABU0BN77_9HYPH</name>
<dbReference type="Proteomes" id="UP001230207">
    <property type="component" value="Unassembled WGS sequence"/>
</dbReference>
<comment type="caution">
    <text evidence="3">The sequence shown here is derived from an EMBL/GenBank/DDBJ whole genome shotgun (WGS) entry which is preliminary data.</text>
</comment>
<keyword evidence="4" id="KW-1185">Reference proteome</keyword>
<dbReference type="SUPFAM" id="SSF53756">
    <property type="entry name" value="UDP-Glycosyltransferase/glycogen phosphorylase"/>
    <property type="match status" value="1"/>
</dbReference>
<dbReference type="PANTHER" id="PTHR12526">
    <property type="entry name" value="GLYCOSYLTRANSFERASE"/>
    <property type="match status" value="1"/>
</dbReference>
<feature type="domain" description="Glycosyltransferase subfamily 4-like N-terminal" evidence="2">
    <location>
        <begin position="137"/>
        <end position="231"/>
    </location>
</feature>
<reference evidence="3 4" key="1">
    <citation type="submission" date="2023-07" db="EMBL/GenBank/DDBJ databases">
        <title>Genomic Encyclopedia of Type Strains, Phase IV (KMG-IV): sequencing the most valuable type-strain genomes for metagenomic binning, comparative biology and taxonomic classification.</title>
        <authorList>
            <person name="Goeker M."/>
        </authorList>
    </citation>
    <scope>NUCLEOTIDE SEQUENCE [LARGE SCALE GENOMIC DNA]</scope>
    <source>
        <strain evidence="3 4">DSM 1112</strain>
    </source>
</reference>
<dbReference type="RefSeq" id="WP_307228816.1">
    <property type="nucleotide sequence ID" value="NZ_JAUSVF010000001.1"/>
</dbReference>
<evidence type="ECO:0000313" key="4">
    <source>
        <dbReference type="Proteomes" id="UP001230207"/>
    </source>
</evidence>
<dbReference type="PANTHER" id="PTHR12526:SF636">
    <property type="entry name" value="BLL3647 PROTEIN"/>
    <property type="match status" value="1"/>
</dbReference>
<dbReference type="InterPro" id="IPR001296">
    <property type="entry name" value="Glyco_trans_1"/>
</dbReference>
<dbReference type="CDD" id="cd03801">
    <property type="entry name" value="GT4_PimA-like"/>
    <property type="match status" value="1"/>
</dbReference>
<proteinExistence type="predicted"/>
<gene>
    <name evidence="3" type="ORF">QO002_001845</name>
</gene>
<dbReference type="Pfam" id="PF00534">
    <property type="entry name" value="Glycos_transf_1"/>
    <property type="match status" value="1"/>
</dbReference>
<organism evidence="3 4">
    <name type="scientific">Pararhizobium capsulatum DSM 1112</name>
    <dbReference type="NCBI Taxonomy" id="1121113"/>
    <lineage>
        <taxon>Bacteria</taxon>
        <taxon>Pseudomonadati</taxon>
        <taxon>Pseudomonadota</taxon>
        <taxon>Alphaproteobacteria</taxon>
        <taxon>Hyphomicrobiales</taxon>
        <taxon>Rhizobiaceae</taxon>
        <taxon>Rhizobium/Agrobacterium group</taxon>
        <taxon>Pararhizobium</taxon>
    </lineage>
</organism>
<feature type="domain" description="Glycosyl transferase family 1" evidence="1">
    <location>
        <begin position="252"/>
        <end position="387"/>
    </location>
</feature>
<evidence type="ECO:0000313" key="3">
    <source>
        <dbReference type="EMBL" id="MDQ0319707.1"/>
    </source>
</evidence>
<sequence length="454" mass="49478">MKIDVLMIGFRHVQATQGGIETHVRHLAEELASLGLNVAVAVRKRRRIEPADAAKAHAPYRSMDPSASGTRVDFRLCRIFPDATDGSSDGAMGINTNQGELLSTGEKAAGNKILIIPIWSPRFVAFEAIVHSLLCILYAAIVRPRIVHIHAIGPGIVAPLASVLGLRVVATHHGQDYHREKWGALARFVLHTGEVMQALAANEIICVSKSLSERLTKRYRRSYTYIPNGVNEVGACHASAILDKLALRPGGYILTVGRIVPEKRQGDLIDAFNAAAITDMKLVIVGGGETGSDHVVQIADKATRSLNVIMAGFREGADLEALYANAAAFALPSSHEGLPIVLLEAMAHGCELVVSDIEPHREFAFAEESYHPVGDIHFLADRMRNAVERSASNGSAKDWSAQLHRYRWPAVARQALDVFRLVDHQIGQTHIPNMNEPVRATLPTRLSLSFRSKA</sequence>
<dbReference type="Pfam" id="PF13439">
    <property type="entry name" value="Glyco_transf_4"/>
    <property type="match status" value="1"/>
</dbReference>